<name>X1M713_9ZZZZ</name>
<organism evidence="1">
    <name type="scientific">marine sediment metagenome</name>
    <dbReference type="NCBI Taxonomy" id="412755"/>
    <lineage>
        <taxon>unclassified sequences</taxon>
        <taxon>metagenomes</taxon>
        <taxon>ecological metagenomes</taxon>
    </lineage>
</organism>
<accession>X1M713</accession>
<protein>
    <submittedName>
        <fullName evidence="1">Uncharacterized protein</fullName>
    </submittedName>
</protein>
<proteinExistence type="predicted"/>
<comment type="caution">
    <text evidence="1">The sequence shown here is derived from an EMBL/GenBank/DDBJ whole genome shotgun (WGS) entry which is preliminary data.</text>
</comment>
<sequence>MVGKVFIKTTCPICGRECHPGEYRLREDFGDYRLKTSLGGRMGTRTEDTTSLLNAIEVSEDARRVFERIRKITIGLFAILWTRGLATVDDLPHALKLVVRRADTIREELEGSKILRAEDYRKLLNEIEERGLLNVALVRQNEKLKREMNLLIMETG</sequence>
<dbReference type="AlphaFoldDB" id="X1M713"/>
<reference evidence="1" key="1">
    <citation type="journal article" date="2014" name="Front. Microbiol.">
        <title>High frequency of phylogenetically diverse reductive dehalogenase-homologous genes in deep subseafloor sedimentary metagenomes.</title>
        <authorList>
            <person name="Kawai M."/>
            <person name="Futagami T."/>
            <person name="Toyoda A."/>
            <person name="Takaki Y."/>
            <person name="Nishi S."/>
            <person name="Hori S."/>
            <person name="Arai W."/>
            <person name="Tsubouchi T."/>
            <person name="Morono Y."/>
            <person name="Uchiyama I."/>
            <person name="Ito T."/>
            <person name="Fujiyama A."/>
            <person name="Inagaki F."/>
            <person name="Takami H."/>
        </authorList>
    </citation>
    <scope>NUCLEOTIDE SEQUENCE</scope>
    <source>
        <strain evidence="1">Expedition CK06-06</strain>
    </source>
</reference>
<evidence type="ECO:0000313" key="1">
    <source>
        <dbReference type="EMBL" id="GAI02154.1"/>
    </source>
</evidence>
<gene>
    <name evidence="1" type="ORF">S06H3_05478</name>
</gene>
<dbReference type="EMBL" id="BARV01002034">
    <property type="protein sequence ID" value="GAI02154.1"/>
    <property type="molecule type" value="Genomic_DNA"/>
</dbReference>